<accession>A0A8S4RPV1</accession>
<dbReference type="AlphaFoldDB" id="A0A8S4RPV1"/>
<name>A0A8S4RPV1_9NEOP</name>
<proteinExistence type="predicted"/>
<feature type="non-terminal residue" evidence="2">
    <location>
        <position position="44"/>
    </location>
</feature>
<keyword evidence="3" id="KW-1185">Reference proteome</keyword>
<feature type="region of interest" description="Disordered" evidence="1">
    <location>
        <begin position="1"/>
        <end position="44"/>
    </location>
</feature>
<sequence>MPPIPPKPPDLSSNVGFAMGSQASGSQDAVAGESMDTSDPSRRA</sequence>
<reference evidence="2" key="1">
    <citation type="submission" date="2022-03" db="EMBL/GenBank/DDBJ databases">
        <authorList>
            <person name="Lindestad O."/>
        </authorList>
    </citation>
    <scope>NUCLEOTIDE SEQUENCE</scope>
</reference>
<dbReference type="Proteomes" id="UP000838756">
    <property type="component" value="Unassembled WGS sequence"/>
</dbReference>
<feature type="compositionally biased region" description="Polar residues" evidence="1">
    <location>
        <begin position="11"/>
        <end position="27"/>
    </location>
</feature>
<protein>
    <submittedName>
        <fullName evidence="2">Jg3882 protein</fullName>
    </submittedName>
</protein>
<dbReference type="EMBL" id="CAKXAJ010025446">
    <property type="protein sequence ID" value="CAH2239642.1"/>
    <property type="molecule type" value="Genomic_DNA"/>
</dbReference>
<evidence type="ECO:0000313" key="3">
    <source>
        <dbReference type="Proteomes" id="UP000838756"/>
    </source>
</evidence>
<evidence type="ECO:0000256" key="1">
    <source>
        <dbReference type="SAM" id="MobiDB-lite"/>
    </source>
</evidence>
<organism evidence="2 3">
    <name type="scientific">Pararge aegeria aegeria</name>
    <dbReference type="NCBI Taxonomy" id="348720"/>
    <lineage>
        <taxon>Eukaryota</taxon>
        <taxon>Metazoa</taxon>
        <taxon>Ecdysozoa</taxon>
        <taxon>Arthropoda</taxon>
        <taxon>Hexapoda</taxon>
        <taxon>Insecta</taxon>
        <taxon>Pterygota</taxon>
        <taxon>Neoptera</taxon>
        <taxon>Endopterygota</taxon>
        <taxon>Lepidoptera</taxon>
        <taxon>Glossata</taxon>
        <taxon>Ditrysia</taxon>
        <taxon>Papilionoidea</taxon>
        <taxon>Nymphalidae</taxon>
        <taxon>Satyrinae</taxon>
        <taxon>Satyrini</taxon>
        <taxon>Parargina</taxon>
        <taxon>Pararge</taxon>
    </lineage>
</organism>
<evidence type="ECO:0000313" key="2">
    <source>
        <dbReference type="EMBL" id="CAH2239642.1"/>
    </source>
</evidence>
<gene>
    <name evidence="2" type="primary">jg3882</name>
    <name evidence="2" type="ORF">PAEG_LOCUS16306</name>
</gene>
<comment type="caution">
    <text evidence="2">The sequence shown here is derived from an EMBL/GenBank/DDBJ whole genome shotgun (WGS) entry which is preliminary data.</text>
</comment>